<dbReference type="Proteomes" id="UP000315295">
    <property type="component" value="Unassembled WGS sequence"/>
</dbReference>
<proteinExistence type="predicted"/>
<evidence type="ECO:0008006" key="3">
    <source>
        <dbReference type="Google" id="ProtNLM"/>
    </source>
</evidence>
<dbReference type="InterPro" id="IPR038765">
    <property type="entry name" value="Papain-like_cys_pep_sf"/>
</dbReference>
<comment type="caution">
    <text evidence="1">The sequence shown here is derived from an EMBL/GenBank/DDBJ whole genome shotgun (WGS) entry which is preliminary data.</text>
</comment>
<evidence type="ECO:0000313" key="1">
    <source>
        <dbReference type="EMBL" id="TQD89041.1"/>
    </source>
</evidence>
<dbReference type="EMBL" id="VIEB01000493">
    <property type="protein sequence ID" value="TQD89041.1"/>
    <property type="molecule type" value="Genomic_DNA"/>
</dbReference>
<dbReference type="STRING" id="106549.A0A540LRD2"/>
<name>A0A540LRD2_MALBA</name>
<accession>A0A540LRD2</accession>
<keyword evidence="2" id="KW-1185">Reference proteome</keyword>
<dbReference type="SUPFAM" id="SSF54001">
    <property type="entry name" value="Cysteine proteinases"/>
    <property type="match status" value="1"/>
</dbReference>
<protein>
    <recommendedName>
        <fullName evidence="3">Peptidase C1A papain C-terminal domain-containing protein</fullName>
    </recommendedName>
</protein>
<gene>
    <name evidence="1" type="ORF">C1H46_025432</name>
</gene>
<reference evidence="1 2" key="1">
    <citation type="journal article" date="2019" name="G3 (Bethesda)">
        <title>Sequencing of a Wild Apple (Malus baccata) Genome Unravels the Differences Between Cultivated and Wild Apple Species Regarding Disease Resistance and Cold Tolerance.</title>
        <authorList>
            <person name="Chen X."/>
        </authorList>
    </citation>
    <scope>NUCLEOTIDE SEQUENCE [LARGE SCALE GENOMIC DNA]</scope>
    <source>
        <strain evidence="2">cv. Shandingzi</strain>
        <tissue evidence="1">Leaves</tissue>
    </source>
</reference>
<organism evidence="1 2">
    <name type="scientific">Malus baccata</name>
    <name type="common">Siberian crab apple</name>
    <name type="synonym">Pyrus baccata</name>
    <dbReference type="NCBI Taxonomy" id="106549"/>
    <lineage>
        <taxon>Eukaryota</taxon>
        <taxon>Viridiplantae</taxon>
        <taxon>Streptophyta</taxon>
        <taxon>Embryophyta</taxon>
        <taxon>Tracheophyta</taxon>
        <taxon>Spermatophyta</taxon>
        <taxon>Magnoliopsida</taxon>
        <taxon>eudicotyledons</taxon>
        <taxon>Gunneridae</taxon>
        <taxon>Pentapetalae</taxon>
        <taxon>rosids</taxon>
        <taxon>fabids</taxon>
        <taxon>Rosales</taxon>
        <taxon>Rosaceae</taxon>
        <taxon>Amygdaloideae</taxon>
        <taxon>Maleae</taxon>
        <taxon>Malus</taxon>
    </lineage>
</organism>
<evidence type="ECO:0000313" key="2">
    <source>
        <dbReference type="Proteomes" id="UP000315295"/>
    </source>
</evidence>
<dbReference type="AlphaFoldDB" id="A0A540LRD2"/>
<sequence length="112" mass="12001">MLSNIHSGSCWAFAAAGAVEGITQVTNGELNFVIPAVNMAVATLTVCAFKFINQNHEIRSATPALDGTCNTQAHHTANITGYEGLLINLFLFTLISEKISRQSYKSGRSGVR</sequence>